<dbReference type="SUPFAM" id="SSF109604">
    <property type="entry name" value="HD-domain/PDEase-like"/>
    <property type="match status" value="1"/>
</dbReference>
<dbReference type="Proteomes" id="UP000287853">
    <property type="component" value="Unassembled WGS sequence"/>
</dbReference>
<comment type="caution">
    <text evidence="2">The sequence shown here is derived from an EMBL/GenBank/DDBJ whole genome shotgun (WGS) entry which is preliminary data.</text>
</comment>
<dbReference type="Gene3D" id="1.10.3210.10">
    <property type="entry name" value="Hypothetical protein af1432"/>
    <property type="match status" value="1"/>
</dbReference>
<evidence type="ECO:0000313" key="3">
    <source>
        <dbReference type="Proteomes" id="UP000287853"/>
    </source>
</evidence>
<dbReference type="AlphaFoldDB" id="A0A444IXK9"/>
<reference evidence="2 3" key="1">
    <citation type="submission" date="2017-01" db="EMBL/GenBank/DDBJ databases">
        <title>The cable genome- insights into the physiology and evolution of filamentous bacteria capable of sulfide oxidation via long distance electron transfer.</title>
        <authorList>
            <person name="Schreiber L."/>
            <person name="Bjerg J.T."/>
            <person name="Boggild A."/>
            <person name="Van De Vossenberg J."/>
            <person name="Meysman F."/>
            <person name="Nielsen L.P."/>
            <person name="Schramm A."/>
            <person name="Kjeldsen K.U."/>
        </authorList>
    </citation>
    <scope>NUCLEOTIDE SEQUENCE [LARGE SCALE GENOMIC DNA]</scope>
    <source>
        <strain evidence="2">MCF</strain>
    </source>
</reference>
<evidence type="ECO:0000259" key="1">
    <source>
        <dbReference type="Pfam" id="PF21447"/>
    </source>
</evidence>
<sequence>MSILVRCHRKKISKNILRALPAAKRVTALRLAVLLRLATLLHRSRKDETAIVEEVIAKEESLTLRFAEGELDRHPLQLASLEQEADYLKQVGFTLRFSS</sequence>
<dbReference type="EC" id="3.6.1.11" evidence="2"/>
<protein>
    <submittedName>
        <fullName evidence="2">Exopolyphosphatase</fullName>
        <ecNumber evidence="2">3.6.1.11</ecNumber>
        <ecNumber evidence="2">3.6.1.40</ecNumber>
    </submittedName>
</protein>
<organism evidence="2 3">
    <name type="scientific">Candidatus Electrothrix aarhusensis</name>
    <dbReference type="NCBI Taxonomy" id="1859131"/>
    <lineage>
        <taxon>Bacteria</taxon>
        <taxon>Pseudomonadati</taxon>
        <taxon>Thermodesulfobacteriota</taxon>
        <taxon>Desulfobulbia</taxon>
        <taxon>Desulfobulbales</taxon>
        <taxon>Desulfobulbaceae</taxon>
        <taxon>Candidatus Electrothrix</taxon>
    </lineage>
</organism>
<keyword evidence="2" id="KW-0378">Hydrolase</keyword>
<dbReference type="InterPro" id="IPR048950">
    <property type="entry name" value="Ppx_GppA_C"/>
</dbReference>
<evidence type="ECO:0000313" key="2">
    <source>
        <dbReference type="EMBL" id="RWX45607.1"/>
    </source>
</evidence>
<name>A0A444IXK9_9BACT</name>
<dbReference type="GO" id="GO:0004309">
    <property type="term" value="F:exopolyphosphatase activity"/>
    <property type="evidence" value="ECO:0007669"/>
    <property type="project" value="UniProtKB-EC"/>
</dbReference>
<gene>
    <name evidence="2" type="ORF">H206_02970</name>
</gene>
<dbReference type="Pfam" id="PF21447">
    <property type="entry name" value="Ppx-GppA_III"/>
    <property type="match status" value="1"/>
</dbReference>
<proteinExistence type="predicted"/>
<dbReference type="EMBL" id="MTKO01000075">
    <property type="protein sequence ID" value="RWX45607.1"/>
    <property type="molecule type" value="Genomic_DNA"/>
</dbReference>
<feature type="domain" description="Ppx/GppA phosphatase C-terminal" evidence="1">
    <location>
        <begin position="2"/>
        <end position="84"/>
    </location>
</feature>
<accession>A0A444IXK9</accession>
<dbReference type="EC" id="3.6.1.40" evidence="2"/>
<keyword evidence="3" id="KW-1185">Reference proteome</keyword>
<dbReference type="GO" id="GO:0008894">
    <property type="term" value="F:guanosine-5'-triphosphate,3'-diphosphate diphosphatase activity"/>
    <property type="evidence" value="ECO:0007669"/>
    <property type="project" value="UniProtKB-EC"/>
</dbReference>